<feature type="transmembrane region" description="Helical" evidence="1">
    <location>
        <begin position="168"/>
        <end position="194"/>
    </location>
</feature>
<name>A0A4S4G4Q9_9ACTN</name>
<dbReference type="CDD" id="cd21809">
    <property type="entry name" value="ABC-2_lan_permease-like"/>
    <property type="match status" value="1"/>
</dbReference>
<organism evidence="2 3">
    <name type="scientific">Adlercreutzia caecimuris</name>
    <dbReference type="NCBI Taxonomy" id="671266"/>
    <lineage>
        <taxon>Bacteria</taxon>
        <taxon>Bacillati</taxon>
        <taxon>Actinomycetota</taxon>
        <taxon>Coriobacteriia</taxon>
        <taxon>Eggerthellales</taxon>
        <taxon>Eggerthellaceae</taxon>
        <taxon>Adlercreutzia</taxon>
    </lineage>
</organism>
<dbReference type="Proteomes" id="UP000308978">
    <property type="component" value="Unassembled WGS sequence"/>
</dbReference>
<feature type="transmembrane region" description="Helical" evidence="1">
    <location>
        <begin position="57"/>
        <end position="79"/>
    </location>
</feature>
<comment type="caution">
    <text evidence="2">The sequence shown here is derived from an EMBL/GenBank/DDBJ whole genome shotgun (WGS) entry which is preliminary data.</text>
</comment>
<keyword evidence="1" id="KW-1133">Transmembrane helix</keyword>
<evidence type="ECO:0000313" key="2">
    <source>
        <dbReference type="EMBL" id="THG37602.1"/>
    </source>
</evidence>
<reference evidence="2 3" key="1">
    <citation type="submission" date="2019-04" db="EMBL/GenBank/DDBJ databases">
        <title>Microbes associate with the intestines of laboratory mice.</title>
        <authorList>
            <person name="Navarre W."/>
            <person name="Wong E."/>
            <person name="Huang K.C."/>
            <person name="Tropini C."/>
            <person name="Ng K."/>
            <person name="Yu B."/>
        </authorList>
    </citation>
    <scope>NUCLEOTIDE SEQUENCE [LARGE SCALE GENOMIC DNA]</scope>
    <source>
        <strain evidence="2 3">NM80_B27</strain>
    </source>
</reference>
<evidence type="ECO:0000256" key="1">
    <source>
        <dbReference type="SAM" id="Phobius"/>
    </source>
</evidence>
<dbReference type="RefSeq" id="WP_136433698.1">
    <property type="nucleotide sequence ID" value="NZ_SSTJ01000004.1"/>
</dbReference>
<dbReference type="EMBL" id="SSTJ01000004">
    <property type="protein sequence ID" value="THG37602.1"/>
    <property type="molecule type" value="Genomic_DNA"/>
</dbReference>
<feature type="transmembrane region" description="Helical" evidence="1">
    <location>
        <begin position="139"/>
        <end position="161"/>
    </location>
</feature>
<evidence type="ECO:0000313" key="3">
    <source>
        <dbReference type="Proteomes" id="UP000308978"/>
    </source>
</evidence>
<feature type="transmembrane region" description="Helical" evidence="1">
    <location>
        <begin position="214"/>
        <end position="234"/>
    </location>
</feature>
<feature type="transmembrane region" description="Helical" evidence="1">
    <location>
        <begin position="16"/>
        <end position="37"/>
    </location>
</feature>
<dbReference type="Pfam" id="PF12730">
    <property type="entry name" value="ABC2_membrane_4"/>
    <property type="match status" value="1"/>
</dbReference>
<gene>
    <name evidence="2" type="ORF">E5986_04320</name>
</gene>
<proteinExistence type="predicted"/>
<feature type="transmembrane region" description="Helical" evidence="1">
    <location>
        <begin position="100"/>
        <end position="127"/>
    </location>
</feature>
<keyword evidence="1" id="KW-0472">Membrane</keyword>
<accession>A0A4S4G4Q9</accession>
<sequence>MSALSIELRKERRTGIVFVLLAIGVLGALYACANFLVRGEALLGMPLDPMDILLTQLYGMIVVINMFGVIVATCMIYGMEFRGDAIKKMLVMPMKMPSMYVSKFLVLAVGLLTAVAMQNGVLALIGASSLPEGAYDPGAVIAFAGYSLITSMPVLTLMLLVSSRIENMWIPLGIGVAGFLSAMALASVDSPLVLAHPFVLMLKPAIAMSAQPDFLAIAVSAAQTVIFLAAGLWLSGRRRYE</sequence>
<dbReference type="AlphaFoldDB" id="A0A4S4G4Q9"/>
<keyword evidence="1" id="KW-0812">Transmembrane</keyword>
<protein>
    <submittedName>
        <fullName evidence="2">Lantibiotic ABC transporter permease</fullName>
    </submittedName>
</protein>